<dbReference type="AlphaFoldDB" id="A0A4V2ZWZ8"/>
<name>A0A4V2ZWZ8_9GAMM</name>
<dbReference type="EMBL" id="SMSE01000004">
    <property type="protein sequence ID" value="TDG12168.1"/>
    <property type="molecule type" value="Genomic_DNA"/>
</dbReference>
<dbReference type="OrthoDB" id="6195299at2"/>
<comment type="caution">
    <text evidence="1">The sequence shown here is derived from an EMBL/GenBank/DDBJ whole genome shotgun (WGS) entry which is preliminary data.</text>
</comment>
<proteinExistence type="predicted"/>
<dbReference type="InterPro" id="IPR018642">
    <property type="entry name" value="DUF2066"/>
</dbReference>
<evidence type="ECO:0000313" key="2">
    <source>
        <dbReference type="Proteomes" id="UP000295554"/>
    </source>
</evidence>
<gene>
    <name evidence="1" type="ORF">E2F43_17635</name>
</gene>
<keyword evidence="2" id="KW-1185">Reference proteome</keyword>
<reference evidence="1 2" key="1">
    <citation type="submission" date="2019-03" db="EMBL/GenBank/DDBJ databases">
        <title>Seongchinamella monodicae gen. nov., sp. nov., a novel member of the Gammaproteobacteria isolated from a tidal mudflat of beach.</title>
        <authorList>
            <person name="Yang H.G."/>
            <person name="Kang J.W."/>
            <person name="Lee S.D."/>
        </authorList>
    </citation>
    <scope>NUCLEOTIDE SEQUENCE [LARGE SCALE GENOMIC DNA]</scope>
    <source>
        <strain evidence="1 2">GH4-78</strain>
    </source>
</reference>
<accession>A0A4V2ZWZ8</accession>
<dbReference type="Proteomes" id="UP000295554">
    <property type="component" value="Unassembled WGS sequence"/>
</dbReference>
<evidence type="ECO:0000313" key="1">
    <source>
        <dbReference type="EMBL" id="TDG12168.1"/>
    </source>
</evidence>
<sequence>MLKLDRAAPASKGLLQCDDLGFIQDASVSKSFQGLLFALMLYAAATPAEVVRNLHSAQVPVIDQGRSALASASRDALAEVLVKVSGSEEVLQHPEIIAALPEARSHVQQYAYVRDEQTGDELSARFEFDDSFINRLLTNARLPLWTANRPRVLVWMAVEIDGVRQWVSFADTPGLAAELVSAFERRGVPVQLPLFDLADATTIGLGDIWELRGMAVQSASVRYNAENLLVGRAVLLSNGQWTGDWSYLYGNHRLDRSSQAPGAAGFMRDGVALAAEEMASRYAVAPTGITDDRVHLVVHGVVDFSDYTAIVKWLESLELIEHANIASISGDRVEFGLDAAADAAQLASIIQLNKRLQPQDALPGELVYQWTN</sequence>
<dbReference type="Pfam" id="PF09839">
    <property type="entry name" value="DUF2066"/>
    <property type="match status" value="1"/>
</dbReference>
<organism evidence="1 2">
    <name type="scientific">Seongchinamella unica</name>
    <dbReference type="NCBI Taxonomy" id="2547392"/>
    <lineage>
        <taxon>Bacteria</taxon>
        <taxon>Pseudomonadati</taxon>
        <taxon>Pseudomonadota</taxon>
        <taxon>Gammaproteobacteria</taxon>
        <taxon>Cellvibrionales</taxon>
        <taxon>Halieaceae</taxon>
        <taxon>Seongchinamella</taxon>
    </lineage>
</organism>
<protein>
    <submittedName>
        <fullName evidence="1">DUF2066 domain-containing protein</fullName>
    </submittedName>
</protein>